<feature type="compositionally biased region" description="Basic and acidic residues" evidence="1">
    <location>
        <begin position="66"/>
        <end position="75"/>
    </location>
</feature>
<proteinExistence type="predicted"/>
<feature type="region of interest" description="Disordered" evidence="1">
    <location>
        <begin position="1"/>
        <end position="35"/>
    </location>
</feature>
<dbReference type="Gramene" id="EOY13961">
    <property type="protein sequence ID" value="EOY13961"/>
    <property type="gene ID" value="TCM_032890"/>
</dbReference>
<evidence type="ECO:0000313" key="2">
    <source>
        <dbReference type="EMBL" id="EOY13961.1"/>
    </source>
</evidence>
<dbReference type="InParanoid" id="A0A061FA99"/>
<keyword evidence="3" id="KW-1185">Reference proteome</keyword>
<evidence type="ECO:0000256" key="1">
    <source>
        <dbReference type="SAM" id="MobiDB-lite"/>
    </source>
</evidence>
<dbReference type="EMBL" id="CM001885">
    <property type="protein sequence ID" value="EOY13961.1"/>
    <property type="molecule type" value="Genomic_DNA"/>
</dbReference>
<accession>A0A061FA99</accession>
<sequence>MEEGNDHGNVSEQPLTEATIAPQPPTGLAQPHNANEPSIRIVLITFEDRIVDRILNGLKLQGCASSHHDGELHDNADDEQHDEPSANATIDASIEGERDLHLVEAKGDHVLEANAVVAAGGDKHLALVQAERDHVPQSTLEGNTSRLSSLELSDVHRPQALISDPIE</sequence>
<reference evidence="2 3" key="1">
    <citation type="journal article" date="2013" name="Genome Biol.">
        <title>The genome sequence of the most widely cultivated cacao type and its use to identify candidate genes regulating pod color.</title>
        <authorList>
            <person name="Motamayor J.C."/>
            <person name="Mockaitis K."/>
            <person name="Schmutz J."/>
            <person name="Haiminen N."/>
            <person name="Iii D.L."/>
            <person name="Cornejo O."/>
            <person name="Findley S.D."/>
            <person name="Zheng P."/>
            <person name="Utro F."/>
            <person name="Royaert S."/>
            <person name="Saski C."/>
            <person name="Jenkins J."/>
            <person name="Podicheti R."/>
            <person name="Zhao M."/>
            <person name="Scheffler B.E."/>
            <person name="Stack J.C."/>
            <person name="Feltus F.A."/>
            <person name="Mustiga G.M."/>
            <person name="Amores F."/>
            <person name="Phillips W."/>
            <person name="Marelli J.P."/>
            <person name="May G.D."/>
            <person name="Shapiro H."/>
            <person name="Ma J."/>
            <person name="Bustamante C.D."/>
            <person name="Schnell R.J."/>
            <person name="Main D."/>
            <person name="Gilbert D."/>
            <person name="Parida L."/>
            <person name="Kuhn D.N."/>
        </authorList>
    </citation>
    <scope>NUCLEOTIDE SEQUENCE [LARGE SCALE GENOMIC DNA]</scope>
    <source>
        <strain evidence="3">cv. Matina 1-6</strain>
    </source>
</reference>
<gene>
    <name evidence="2" type="ORF">TCM_032890</name>
</gene>
<evidence type="ECO:0000313" key="3">
    <source>
        <dbReference type="Proteomes" id="UP000026915"/>
    </source>
</evidence>
<feature type="region of interest" description="Disordered" evidence="1">
    <location>
        <begin position="64"/>
        <end position="88"/>
    </location>
</feature>
<name>A0A061FA99_THECC</name>
<dbReference type="Proteomes" id="UP000026915">
    <property type="component" value="Chromosome 7"/>
</dbReference>
<organism evidence="2 3">
    <name type="scientific">Theobroma cacao</name>
    <name type="common">Cacao</name>
    <name type="synonym">Cocoa</name>
    <dbReference type="NCBI Taxonomy" id="3641"/>
    <lineage>
        <taxon>Eukaryota</taxon>
        <taxon>Viridiplantae</taxon>
        <taxon>Streptophyta</taxon>
        <taxon>Embryophyta</taxon>
        <taxon>Tracheophyta</taxon>
        <taxon>Spermatophyta</taxon>
        <taxon>Magnoliopsida</taxon>
        <taxon>eudicotyledons</taxon>
        <taxon>Gunneridae</taxon>
        <taxon>Pentapetalae</taxon>
        <taxon>rosids</taxon>
        <taxon>malvids</taxon>
        <taxon>Malvales</taxon>
        <taxon>Malvaceae</taxon>
        <taxon>Byttnerioideae</taxon>
        <taxon>Theobroma</taxon>
    </lineage>
</organism>
<protein>
    <submittedName>
        <fullName evidence="2">Uncharacterized protein</fullName>
    </submittedName>
</protein>
<dbReference type="AlphaFoldDB" id="A0A061FA99"/>
<dbReference type="HOGENOM" id="CLU_1597416_0_0_1"/>